<dbReference type="InterPro" id="IPR036322">
    <property type="entry name" value="WD40_repeat_dom_sf"/>
</dbReference>
<dbReference type="Proteomes" id="UP000185557">
    <property type="component" value="Unassembled WGS sequence"/>
</dbReference>
<dbReference type="PANTHER" id="PTHR19879">
    <property type="entry name" value="TRANSCRIPTION INITIATION FACTOR TFIID"/>
    <property type="match status" value="1"/>
</dbReference>
<dbReference type="Pfam" id="PF00400">
    <property type="entry name" value="WD40"/>
    <property type="match status" value="12"/>
</dbReference>
<feature type="repeat" description="WD" evidence="3">
    <location>
        <begin position="1170"/>
        <end position="1211"/>
    </location>
</feature>
<feature type="repeat" description="WD" evidence="3">
    <location>
        <begin position="918"/>
        <end position="959"/>
    </location>
</feature>
<dbReference type="PANTHER" id="PTHR19879:SF9">
    <property type="entry name" value="TRANSCRIPTION INITIATION FACTOR TFIID SUBUNIT 5"/>
    <property type="match status" value="1"/>
</dbReference>
<dbReference type="OrthoDB" id="434800at2"/>
<evidence type="ECO:0000256" key="3">
    <source>
        <dbReference type="PROSITE-ProRule" id="PRU00221"/>
    </source>
</evidence>
<keyword evidence="2" id="KW-0677">Repeat</keyword>
<feature type="repeat" description="WD" evidence="3">
    <location>
        <begin position="718"/>
        <end position="752"/>
    </location>
</feature>
<dbReference type="CDD" id="cd00200">
    <property type="entry name" value="WD40"/>
    <property type="match status" value="2"/>
</dbReference>
<keyword evidence="1 3" id="KW-0853">WD repeat</keyword>
<dbReference type="Gene3D" id="2.130.10.10">
    <property type="entry name" value="YVTN repeat-like/Quinoprotein amine dehydrogenase"/>
    <property type="match status" value="4"/>
</dbReference>
<dbReference type="SUPFAM" id="SSF50969">
    <property type="entry name" value="YVTN repeat-like/Quinoprotein amine dehydrogenase"/>
    <property type="match status" value="1"/>
</dbReference>
<sequence length="1268" mass="137922">MNKPVVFTTSGTVQAQDGLYLTRQADEELFQLCRRGEYAYILTSRQMGKSSLMVATAERLQGEGVQAAIVDLQRLGAQTTTADKWYFGLLTELARKLRLLPELMTWWEAHNNLGEAQRLVQFLEDVVLPQIPEQLVVFIDEIDSTLSLGFTDDFFIALRYCFTARAENPAFEKLSFVLIGVATPSELITDQKRTPFNIGKLVELQDFTEAETLPLAAGLGLSAAAAPQVLRWILQWTGGHPYLTQRVCEAVVQQPRPTWSAAAVEDLIGELFFGERREQDNNLQFVQSMLMGRAPAEDVLGVLVTYRAVRQGRQPVYDEDQSVVKAHLKLSGIVKRVGAALQVRNPIYARVFDQQWIRKQWPESLWERLKPAIPLIAGLTAGILALGVLSIYALNQRNYALKQEGLASAEASRADESARQALKARDDAQEALEQVEKEGRKALAAEANAKAAKDNALEQRDLALKAREEADYQRLTAEGARQAEVAQRQLAQAAQKRAQAGEAAAITQTAEAQEQTQLANEASQRAEVESFNSEIRAKIFRVEKLMDSDLNFKAWLAALELGNRIRQEEANLQTGNTVTTISRVKQIAKAEQMVALPQTLLRPAVRLQAVAALREIYNYDGYLYRKTLATHSFSDKSVVAFAPDGQILAFASSDGVKLWDKSGHELQTLKGHLSINWVSFSPDSQTIASASTDGTVKLWDRNGRELQTLGDGDSLPSVSGVSFAPDGKTIASASADGTVKLWDISGQELQTLRGHSASVSSVSFAPNGKAIASASADGTVKLWDRQGQELQTLRGHSFGVTSVSFSPDSQTIASASADGTVKLWSRQEQEPKTLGGGDGLPIVSSVSFAPDGKTIANASADGTVKLWDISGQELQTLRGHSASVSSVSFAPNGKAIASASADGTVMLWDRSGRELQALKGHSSSINWVSFSPDSQIIASASYDGTVKLWNTSGRELQTLRDYSSGIRNVSFSPDSRMIASANDDGTVRIWSTSGRELQSLEEIARNPSIEISSIVSFAPNSQMIASASAYGGIMELWNWRGHKLQTLQGHSCSVTDMSFAPDSQTIVSGCDDGTVQLWDVSGREPQILEDHSSRVNGVSFAPDGQTVASSHNDGTVKLWGVNGKKLPTLEGHSASVNSASFAPDSKTIASASSDRTVKLWDVKGWELEILEGHSSSVNSVSFAPDGQTIASADYDGTVIIWNLDLNDLMAKSCSWLRDYMMDPATPTEHKELCKDDLPELADASQPASVSWLNPISSAFTTITEALPW</sequence>
<dbReference type="Pfam" id="PF14516">
    <property type="entry name" value="AAA_35"/>
    <property type="match status" value="1"/>
</dbReference>
<dbReference type="PRINTS" id="PR00320">
    <property type="entry name" value="GPROTEINBRPT"/>
</dbReference>
<dbReference type="InterPro" id="IPR001680">
    <property type="entry name" value="WD40_rpt"/>
</dbReference>
<reference evidence="5 6" key="1">
    <citation type="submission" date="2016-11" db="EMBL/GenBank/DDBJ databases">
        <title>Draft Genome Sequences of Nine Cyanobacterial Strains from Diverse Habitats.</title>
        <authorList>
            <person name="Zhu T."/>
            <person name="Hou S."/>
            <person name="Lu X."/>
            <person name="Hess W.R."/>
        </authorList>
    </citation>
    <scope>NUCLEOTIDE SEQUENCE [LARGE SCALE GENOMIC DNA]</scope>
    <source>
        <strain evidence="5 6">NIES-30</strain>
    </source>
</reference>
<dbReference type="InterPro" id="IPR011044">
    <property type="entry name" value="Quino_amine_DH_bsu"/>
</dbReference>
<dbReference type="PROSITE" id="PS00678">
    <property type="entry name" value="WD_REPEATS_1"/>
    <property type="match status" value="4"/>
</dbReference>
<dbReference type="PROSITE" id="PS50082">
    <property type="entry name" value="WD_REPEATS_2"/>
    <property type="match status" value="12"/>
</dbReference>
<keyword evidence="4" id="KW-0175">Coiled coil</keyword>
<dbReference type="AlphaFoldDB" id="A0A1U7J602"/>
<feature type="repeat" description="WD" evidence="3">
    <location>
        <begin position="1129"/>
        <end position="1163"/>
    </location>
</feature>
<feature type="repeat" description="WD" evidence="3">
    <location>
        <begin position="1047"/>
        <end position="1081"/>
    </location>
</feature>
<evidence type="ECO:0000256" key="4">
    <source>
        <dbReference type="SAM" id="Coils"/>
    </source>
</evidence>
<protein>
    <submittedName>
        <fullName evidence="5">Uncharacterized protein</fullName>
    </submittedName>
</protein>
<dbReference type="SUPFAM" id="SSF50978">
    <property type="entry name" value="WD40 repeat-like"/>
    <property type="match status" value="2"/>
</dbReference>
<evidence type="ECO:0000313" key="6">
    <source>
        <dbReference type="Proteomes" id="UP000185557"/>
    </source>
</evidence>
<dbReference type="Gene3D" id="3.40.50.300">
    <property type="entry name" value="P-loop containing nucleotide triphosphate hydrolases"/>
    <property type="match status" value="1"/>
</dbReference>
<accession>A0A1U7J602</accession>
<evidence type="ECO:0000313" key="5">
    <source>
        <dbReference type="EMBL" id="OKH48307.1"/>
    </source>
</evidence>
<dbReference type="SUPFAM" id="SSF52540">
    <property type="entry name" value="P-loop containing nucleoside triphosphate hydrolases"/>
    <property type="match status" value="1"/>
</dbReference>
<dbReference type="InterPro" id="IPR015943">
    <property type="entry name" value="WD40/YVTN_repeat-like_dom_sf"/>
</dbReference>
<dbReference type="PROSITE" id="PS50294">
    <property type="entry name" value="WD_REPEATS_REGION"/>
    <property type="match status" value="12"/>
</dbReference>
<dbReference type="InterPro" id="IPR020472">
    <property type="entry name" value="WD40_PAC1"/>
</dbReference>
<feature type="repeat" description="WD" evidence="3">
    <location>
        <begin position="1088"/>
        <end position="1122"/>
    </location>
</feature>
<feature type="repeat" description="WD" evidence="3">
    <location>
        <begin position="843"/>
        <end position="877"/>
    </location>
</feature>
<proteinExistence type="predicted"/>
<dbReference type="InterPro" id="IPR027417">
    <property type="entry name" value="P-loop_NTPase"/>
</dbReference>
<feature type="repeat" description="WD" evidence="3">
    <location>
        <begin position="877"/>
        <end position="909"/>
    </location>
</feature>
<dbReference type="InterPro" id="IPR019775">
    <property type="entry name" value="WD40_repeat_CS"/>
</dbReference>
<name>A0A1U7J602_9CYAN</name>
<evidence type="ECO:0000256" key="1">
    <source>
        <dbReference type="ARBA" id="ARBA00022574"/>
    </source>
</evidence>
<feature type="repeat" description="WD" evidence="3">
    <location>
        <begin position="678"/>
        <end position="700"/>
    </location>
</feature>
<feature type="repeat" description="WD" evidence="3">
    <location>
        <begin position="793"/>
        <end position="825"/>
    </location>
</feature>
<dbReference type="STRING" id="549789.NIES30_09725"/>
<dbReference type="EMBL" id="MRCG01000006">
    <property type="protein sequence ID" value="OKH48307.1"/>
    <property type="molecule type" value="Genomic_DNA"/>
</dbReference>
<feature type="repeat" description="WD" evidence="3">
    <location>
        <begin position="752"/>
        <end position="784"/>
    </location>
</feature>
<evidence type="ECO:0000256" key="2">
    <source>
        <dbReference type="ARBA" id="ARBA00022737"/>
    </source>
</evidence>
<organism evidence="5 6">
    <name type="scientific">Phormidium tenue NIES-30</name>
    <dbReference type="NCBI Taxonomy" id="549789"/>
    <lineage>
        <taxon>Bacteria</taxon>
        <taxon>Bacillati</taxon>
        <taxon>Cyanobacteriota</taxon>
        <taxon>Cyanophyceae</taxon>
        <taxon>Oscillatoriophycideae</taxon>
        <taxon>Oscillatoriales</taxon>
        <taxon>Oscillatoriaceae</taxon>
        <taxon>Phormidium</taxon>
    </lineage>
</organism>
<dbReference type="SMART" id="SM00320">
    <property type="entry name" value="WD40"/>
    <property type="match status" value="14"/>
</dbReference>
<feature type="repeat" description="WD" evidence="3">
    <location>
        <begin position="959"/>
        <end position="1000"/>
    </location>
</feature>
<comment type="caution">
    <text evidence="5">The sequence shown here is derived from an EMBL/GenBank/DDBJ whole genome shotgun (WGS) entry which is preliminary data.</text>
</comment>
<feature type="coiled-coil region" evidence="4">
    <location>
        <begin position="414"/>
        <end position="448"/>
    </location>
</feature>
<keyword evidence="6" id="KW-1185">Reference proteome</keyword>
<gene>
    <name evidence="5" type="ORF">NIES30_09725</name>
</gene>